<dbReference type="SUPFAM" id="SSF63411">
    <property type="entry name" value="LuxS/MPP-like metallohydrolase"/>
    <property type="match status" value="4"/>
</dbReference>
<evidence type="ECO:0000259" key="1">
    <source>
        <dbReference type="SMART" id="SM01264"/>
    </source>
</evidence>
<proteinExistence type="predicted"/>
<evidence type="ECO:0000313" key="2">
    <source>
        <dbReference type="EMBL" id="MBB6482560.1"/>
    </source>
</evidence>
<keyword evidence="3" id="KW-1185">Reference proteome</keyword>
<accession>A0A841RHS3</accession>
<gene>
    <name evidence="2" type="ORF">HNR50_004260</name>
</gene>
<name>A0A841RHS3_9SPIO</name>
<dbReference type="PANTHER" id="PTHR43016">
    <property type="entry name" value="PRESEQUENCE PROTEASE"/>
    <property type="match status" value="1"/>
</dbReference>
<dbReference type="EMBL" id="JACHGJ010000013">
    <property type="protein sequence ID" value="MBB6482560.1"/>
    <property type="molecule type" value="Genomic_DNA"/>
</dbReference>
<dbReference type="RefSeq" id="WP_184748796.1">
    <property type="nucleotide sequence ID" value="NZ_JACHGJ010000013.1"/>
</dbReference>
<dbReference type="GO" id="GO:0004222">
    <property type="term" value="F:metalloendopeptidase activity"/>
    <property type="evidence" value="ECO:0007669"/>
    <property type="project" value="TreeGrafter"/>
</dbReference>
<dbReference type="GO" id="GO:0046872">
    <property type="term" value="F:metal ion binding"/>
    <property type="evidence" value="ECO:0007669"/>
    <property type="project" value="InterPro"/>
</dbReference>
<evidence type="ECO:0000313" key="3">
    <source>
        <dbReference type="Proteomes" id="UP000587760"/>
    </source>
</evidence>
<dbReference type="Pfam" id="PF08367">
    <property type="entry name" value="M16C_assoc"/>
    <property type="match status" value="1"/>
</dbReference>
<dbReference type="GO" id="GO:0016485">
    <property type="term" value="P:protein processing"/>
    <property type="evidence" value="ECO:0007669"/>
    <property type="project" value="TreeGrafter"/>
</dbReference>
<dbReference type="InterPro" id="IPR055130">
    <property type="entry name" value="PreP_C"/>
</dbReference>
<feature type="domain" description="Peptidase M16C associated" evidence="1">
    <location>
        <begin position="466"/>
        <end position="715"/>
    </location>
</feature>
<dbReference type="Proteomes" id="UP000587760">
    <property type="component" value="Unassembled WGS sequence"/>
</dbReference>
<dbReference type="AlphaFoldDB" id="A0A841RHS3"/>
<dbReference type="InterPro" id="IPR007863">
    <property type="entry name" value="Peptidase_M16_C"/>
</dbReference>
<dbReference type="PANTHER" id="PTHR43016:SF13">
    <property type="entry name" value="PRESEQUENCE PROTEASE, MITOCHONDRIAL"/>
    <property type="match status" value="1"/>
</dbReference>
<dbReference type="FunFam" id="3.30.830.10:FF:000034">
    <property type="entry name" value="presequence protease 1, chloroplastic/mitochondrial"/>
    <property type="match status" value="1"/>
</dbReference>
<reference evidence="2 3" key="1">
    <citation type="submission" date="2020-08" db="EMBL/GenBank/DDBJ databases">
        <title>Genomic Encyclopedia of Type Strains, Phase IV (KMG-IV): sequencing the most valuable type-strain genomes for metagenomic binning, comparative biology and taxonomic classification.</title>
        <authorList>
            <person name="Goeker M."/>
        </authorList>
    </citation>
    <scope>NUCLEOTIDE SEQUENCE [LARGE SCALE GENOMIC DNA]</scope>
    <source>
        <strain evidence="2 3">DSM 2461</strain>
    </source>
</reference>
<dbReference type="Pfam" id="PF05193">
    <property type="entry name" value="Peptidase_M16_C"/>
    <property type="match status" value="1"/>
</dbReference>
<comment type="caution">
    <text evidence="2">The sequence shown here is derived from an EMBL/GenBank/DDBJ whole genome shotgun (WGS) entry which is preliminary data.</text>
</comment>
<dbReference type="SMART" id="SM01264">
    <property type="entry name" value="M16C_associated"/>
    <property type="match status" value="1"/>
</dbReference>
<protein>
    <recommendedName>
        <fullName evidence="1">Peptidase M16C associated domain-containing protein</fullName>
    </recommendedName>
</protein>
<organism evidence="2 3">
    <name type="scientific">Spirochaeta isovalerica</name>
    <dbReference type="NCBI Taxonomy" id="150"/>
    <lineage>
        <taxon>Bacteria</taxon>
        <taxon>Pseudomonadati</taxon>
        <taxon>Spirochaetota</taxon>
        <taxon>Spirochaetia</taxon>
        <taxon>Spirochaetales</taxon>
        <taxon>Spirochaetaceae</taxon>
        <taxon>Spirochaeta</taxon>
    </lineage>
</organism>
<sequence length="983" mass="110784">MNIPKKGELISRFEVLSIDKLDEYRSVAIHLKHIKTGCRVYKIYNDDEENLFSFTFRTPPSDNTGVAHILEHTVLCGSEKFPVKDPFLSMAKGSMNTFLNAMTFPDKTMYPAGSAVEQDYFNLMHVYGDAVFFPLLKEHMFRQEGHRLEIDEEGHLYRTGIVFNEMKGSYSSVESIAAEWSGRSLFPENTYGYDSGGDPDEIPELTYEQFVSFHNTYYHPSNCLISLYGNSDLKKNLDFIDENFLGRFEGHRLIDSEVRSQSRWREPVYLEKFWPSSPEDESLSGKTTHTLNWRLFPVTEPEKVIETQIVSEVLMGNAGSPLLMALQQSDVGEDVSPVSGLEMELQDLIFTAAVRGSDPERRDEFVKLVFDTLEQVVKQGIDADQIEAAIHAVEFRVREIRGGGPFGLRLIRKQLRGWLHGAGPSRTLRFNKYIEQVKSNCRTAGYLENLIKELFLDNKHYSVVTVRPDPALQQVVDARNAEAMESLRKSMSDKDLDDLRQKNHELRMYQETPDSDEARQTIPSLSRDDVPHKVLTIPTEKGISRGINWYKHELFTNGIIYCDMGFTMDSLPPELMIWMPLFCKGLSSMGMKGVPYDETARLISLHTGGFGCSLEASSTLHNDRMLKVIYVRFKMLSEQTAAGLDLVSRLIRDIDFFDLKRLRDLILEIRNDYKSSIIPSGHSYAMMRSGCRFSEASALEESWYGITQLEHLAAISEDLSDEALENIAATLDKVRTSLFNREAIKINVTAPFGEGDGIVAMLIEDLNSLEEGDFRESPLPELFRHDTEAEGLAVPSTVSYVSLSLPGSRLGTKEHAASLLLSHLLKTGYLWEQIRMRGGAYGAFASVSGLEEVFSFGSYRDPNIAKTLDAYKKSLEYMMENVSDEDLEKALIGMVGKELRPLSPAESGIVSFKRDLLGISDDIRQKKRDYLLEITAGDIKETASILLARWDEAVITIISGSDALSAAAGEISSLNGCIRELPQ</sequence>
<dbReference type="Gene3D" id="3.30.830.10">
    <property type="entry name" value="Metalloenzyme, LuxS/M16 peptidase-like"/>
    <property type="match status" value="4"/>
</dbReference>
<dbReference type="InterPro" id="IPR013578">
    <property type="entry name" value="Peptidase_M16C_assoc"/>
</dbReference>
<dbReference type="InterPro" id="IPR011765">
    <property type="entry name" value="Pept_M16_N"/>
</dbReference>
<dbReference type="InterPro" id="IPR011249">
    <property type="entry name" value="Metalloenz_LuxS/M16"/>
</dbReference>
<dbReference type="Pfam" id="PF00675">
    <property type="entry name" value="Peptidase_M16"/>
    <property type="match status" value="1"/>
</dbReference>
<dbReference type="Pfam" id="PF22516">
    <property type="entry name" value="PreP_C"/>
    <property type="match status" value="1"/>
</dbReference>